<dbReference type="RefSeq" id="WP_394489002.1">
    <property type="nucleotide sequence ID" value="NZ_JBIGIA010000011.1"/>
</dbReference>
<keyword evidence="3" id="KW-1185">Reference proteome</keyword>
<keyword evidence="1" id="KW-0472">Membrane</keyword>
<organism evidence="2 3">
    <name type="scientific">Pelomonas nitida</name>
    <dbReference type="NCBI Taxonomy" id="3299027"/>
    <lineage>
        <taxon>Bacteria</taxon>
        <taxon>Pseudomonadati</taxon>
        <taxon>Pseudomonadota</taxon>
        <taxon>Betaproteobacteria</taxon>
        <taxon>Burkholderiales</taxon>
        <taxon>Sphaerotilaceae</taxon>
        <taxon>Roseateles</taxon>
    </lineage>
</organism>
<proteinExistence type="predicted"/>
<feature type="transmembrane region" description="Helical" evidence="1">
    <location>
        <begin position="31"/>
        <end position="51"/>
    </location>
</feature>
<keyword evidence="1" id="KW-1133">Transmembrane helix</keyword>
<accession>A0ABW7G8G6</accession>
<evidence type="ECO:0000256" key="1">
    <source>
        <dbReference type="SAM" id="Phobius"/>
    </source>
</evidence>
<evidence type="ECO:0000313" key="3">
    <source>
        <dbReference type="Proteomes" id="UP001606305"/>
    </source>
</evidence>
<name>A0ABW7G8G6_9BURK</name>
<sequence length="110" mass="12198">MRASIKILLYVVIVAFLLLALIFWLQGRAKAAAGGLLFAAVLSPALLEAWWPGRYSLSKPRDGSPDTFANRLKQFRGDHPRWDGRLLVAVVLCVSAVALIQRLIGSWVLR</sequence>
<protein>
    <submittedName>
        <fullName evidence="2">Uncharacterized protein</fullName>
    </submittedName>
</protein>
<feature type="transmembrane region" description="Helical" evidence="1">
    <location>
        <begin position="7"/>
        <end position="25"/>
    </location>
</feature>
<gene>
    <name evidence="2" type="ORF">ACG00X_15015</name>
</gene>
<feature type="transmembrane region" description="Helical" evidence="1">
    <location>
        <begin position="86"/>
        <end position="104"/>
    </location>
</feature>
<evidence type="ECO:0000313" key="2">
    <source>
        <dbReference type="EMBL" id="MFG6458147.1"/>
    </source>
</evidence>
<dbReference type="EMBL" id="JBIGIA010000011">
    <property type="protein sequence ID" value="MFG6458147.1"/>
    <property type="molecule type" value="Genomic_DNA"/>
</dbReference>
<dbReference type="Proteomes" id="UP001606305">
    <property type="component" value="Unassembled WGS sequence"/>
</dbReference>
<keyword evidence="1" id="KW-0812">Transmembrane</keyword>
<comment type="caution">
    <text evidence="2">The sequence shown here is derived from an EMBL/GenBank/DDBJ whole genome shotgun (WGS) entry which is preliminary data.</text>
</comment>
<reference evidence="2 3" key="1">
    <citation type="submission" date="2024-09" db="EMBL/GenBank/DDBJ databases">
        <title>Novel species of the genus Pelomonas and Roseateles isolated from streams.</title>
        <authorList>
            <person name="Lu H."/>
        </authorList>
    </citation>
    <scope>NUCLEOTIDE SEQUENCE [LARGE SCALE GENOMIC DNA]</scope>
    <source>
        <strain evidence="2 3">BYS96W</strain>
    </source>
</reference>